<accession>A0A0P1LYX1</accession>
<reference evidence="1 4" key="1">
    <citation type="submission" date="2015-11" db="EMBL/GenBank/DDBJ databases">
        <authorList>
            <person name="Varghese N."/>
        </authorList>
    </citation>
    <scope>NUCLEOTIDE SEQUENCE [LARGE SCALE GENOMIC DNA]</scope>
    <source>
        <strain evidence="1 4">JGI-8</strain>
    </source>
</reference>
<reference evidence="2 3" key="2">
    <citation type="submission" date="2015-11" db="EMBL/GenBank/DDBJ databases">
        <authorList>
            <person name="Zhang Y."/>
            <person name="Guo Z."/>
        </authorList>
    </citation>
    <scope>NUCLEOTIDE SEQUENCE [LARGE SCALE GENOMIC DNA]</scope>
    <source>
        <strain evidence="2">JGI-4</strain>
    </source>
</reference>
<dbReference type="Proteomes" id="UP000182011">
    <property type="component" value="Unassembled WGS sequence"/>
</dbReference>
<sequence length="330" mass="36581">MERKLFLVIILILPFTFLNAQALKQADNFGALFIQGYKTVVSGNGKRLTSLKPIAESSSLGLELGLELGYGSTNQFYDNIGRRRNFGGTHSVLNVGLEGRYHFFAPKIGSKLYIGGRFNFSQVRFLNDEQFSSSSGFSPQYLELLIGGSYLFINGKLGFQFDLGPDMDVLRGKVQNSDKQNAILIGLEANIPSKAGLSDFHIFHISLDYAYTFERSEKNYTIDWGDHIILAVGGGYKVGLSKLASIGFGVDVVYTSITKLKIDGEFFEGSRNRLSLLPYVNYKSGPLSLWCKLGTIYGPEEEYEYSGISITGENLPVTKLGFSVVYQLSF</sequence>
<dbReference type="AlphaFoldDB" id="A0A0N7MT35"/>
<gene>
    <name evidence="2" type="ORF">JGI4_02348</name>
    <name evidence="1" type="ORF">JGI8_01936</name>
</gene>
<accession>A0A0S4NEK1</accession>
<evidence type="ECO:0000313" key="2">
    <source>
        <dbReference type="EMBL" id="CUU09365.1"/>
    </source>
</evidence>
<evidence type="ECO:0000313" key="1">
    <source>
        <dbReference type="EMBL" id="CUS94149.1"/>
    </source>
</evidence>
<accession>A0A0P1M305</accession>
<protein>
    <submittedName>
        <fullName evidence="2">Uncharacterized protein</fullName>
    </submittedName>
</protein>
<dbReference type="Proteomes" id="UP000182200">
    <property type="component" value="Unassembled WGS sequence"/>
</dbReference>
<accession>A0A0P1MFX3</accession>
<evidence type="ECO:0000313" key="3">
    <source>
        <dbReference type="Proteomes" id="UP000182011"/>
    </source>
</evidence>
<evidence type="ECO:0000313" key="4">
    <source>
        <dbReference type="Proteomes" id="UP000182200"/>
    </source>
</evidence>
<keyword evidence="4" id="KW-1185">Reference proteome</keyword>
<dbReference type="RefSeq" id="WP_075427014.1">
    <property type="nucleotide sequence ID" value="NZ_CZVI01000043.1"/>
</dbReference>
<accession>A0A0P1LHZ4</accession>
<name>A0A0N7MT35_9BACT</name>
<accession>A0A0P1LDW9</accession>
<accession>A0A0N7MT35</accession>
<accession>A0A0P1P632</accession>
<dbReference type="EMBL" id="FAOP01000017">
    <property type="protein sequence ID" value="CUU09365.1"/>
    <property type="molecule type" value="Genomic_DNA"/>
</dbReference>
<organism evidence="2 3">
    <name type="scientific">Candidatus Kryptonium thompsonii</name>
    <dbReference type="NCBI Taxonomy" id="1633631"/>
    <lineage>
        <taxon>Bacteria</taxon>
        <taxon>Pseudomonadati</taxon>
        <taxon>Candidatus Kryptoniota</taxon>
        <taxon>Candidatus Kryptonium</taxon>
    </lineage>
</organism>
<accession>A0A0P1L6T2</accession>
<proteinExistence type="predicted"/>
<dbReference type="EMBL" id="CZVI01000043">
    <property type="protein sequence ID" value="CUS94149.1"/>
    <property type="molecule type" value="Genomic_DNA"/>
</dbReference>